<gene>
    <name evidence="3" type="ORF">AVDCRST_MAG81-3873</name>
</gene>
<evidence type="ECO:0000259" key="2">
    <source>
        <dbReference type="Pfam" id="PF26309"/>
    </source>
</evidence>
<dbReference type="GO" id="GO:0005737">
    <property type="term" value="C:cytoplasm"/>
    <property type="evidence" value="ECO:0007669"/>
    <property type="project" value="TreeGrafter"/>
</dbReference>
<dbReference type="EMBL" id="CADCWO010000202">
    <property type="protein sequence ID" value="CAA9586263.1"/>
    <property type="molecule type" value="Genomic_DNA"/>
</dbReference>
<accession>A0A6J4VQJ9</accession>
<feature type="domain" description="Peptidase C14 caspase" evidence="1">
    <location>
        <begin position="23"/>
        <end position="233"/>
    </location>
</feature>
<dbReference type="InterPro" id="IPR029030">
    <property type="entry name" value="Caspase-like_dom_sf"/>
</dbReference>
<dbReference type="InterPro" id="IPR050452">
    <property type="entry name" value="Metacaspase"/>
</dbReference>
<dbReference type="SUPFAM" id="SSF52129">
    <property type="entry name" value="Caspase-like"/>
    <property type="match status" value="1"/>
</dbReference>
<feature type="domain" description="DUF8082" evidence="2">
    <location>
        <begin position="643"/>
        <end position="700"/>
    </location>
</feature>
<sequence>MSPLGVGTSRSIQALETGEAKLWILLVGVNQYQDESLPALRYSALDCQGLAEALADATQEFPNKKVIIHHNFAAQAPTLETIRGSLKQIVSEAKSQDTILFYFSGHGVLEPNTQQAILCLADTFKDDLATTGIGLQELLQMLGNCAAHQQLVWLDACHSGDLTLRGARGNTADPTLLNPTPQLVKVLRQRAAKSKGFYALLSCDQAQQSWEFPELGHGLFTYYLMRGLRGEAADPQGVLEADGLYKYVYHQTLQYIEKANQQLRLINQQKRSRGEVALHSEYPLQTPKRIVEGIGELILGLRPERVESQHPRQALIVEGLSGSQTTRSLTQVLREAGSFELEYWPGPGKAWPEVRKAIQDCLRWRSGSEPEVLPSTPSSQETATLLLYLRGRIQESVEGEAQLLLGNGIQLSRSWLRQELRRSGVAQQIVVLDCPGASSLADWVEDLQLRPEQGQCLIAAAAPAKQPELFAQALLETLISADQQVGLPVAEWIAQLQLNLAGSGINLHVWLSGIQGVIEVLPARIGLVPWAWEKLEPSGAIIPASLPVEAPVSYLGLSPQESAEFEALLAGFVGPIAPTLVQQALAHVSSTKELIEELTLHLAPQQQMAFEQRAISLLQELTVQPQAKSGSSPSLRSSEINQAFVHQCEQDLADLIGPIATLVVEQALASHPHISATELVANLAAEIPDRQKASEFNLRLLCML</sequence>
<reference evidence="3" key="1">
    <citation type="submission" date="2020-02" db="EMBL/GenBank/DDBJ databases">
        <authorList>
            <person name="Meier V. D."/>
        </authorList>
    </citation>
    <scope>NUCLEOTIDE SEQUENCE</scope>
    <source>
        <strain evidence="3">AVDCRST_MAG81</strain>
    </source>
</reference>
<dbReference type="InterPro" id="IPR058395">
    <property type="entry name" value="DUF8082"/>
</dbReference>
<dbReference type="Pfam" id="PF26309">
    <property type="entry name" value="DUF8082"/>
    <property type="match status" value="2"/>
</dbReference>
<dbReference type="PANTHER" id="PTHR48104">
    <property type="entry name" value="METACASPASE-4"/>
    <property type="match status" value="1"/>
</dbReference>
<protein>
    <submittedName>
        <fullName evidence="3">High-affinity carbon uptake protein Hat/HatR</fullName>
    </submittedName>
</protein>
<dbReference type="InterPro" id="IPR011600">
    <property type="entry name" value="Pept_C14_caspase"/>
</dbReference>
<dbReference type="Pfam" id="PF00656">
    <property type="entry name" value="Peptidase_C14"/>
    <property type="match status" value="1"/>
</dbReference>
<evidence type="ECO:0000259" key="1">
    <source>
        <dbReference type="Pfam" id="PF00656"/>
    </source>
</evidence>
<dbReference type="GO" id="GO:0006508">
    <property type="term" value="P:proteolysis"/>
    <property type="evidence" value="ECO:0007669"/>
    <property type="project" value="InterPro"/>
</dbReference>
<dbReference type="Gene3D" id="3.40.50.1460">
    <property type="match status" value="1"/>
</dbReference>
<organism evidence="3">
    <name type="scientific">uncultured Synechococcales cyanobacterium</name>
    <dbReference type="NCBI Taxonomy" id="1936017"/>
    <lineage>
        <taxon>Bacteria</taxon>
        <taxon>Bacillati</taxon>
        <taxon>Cyanobacteriota</taxon>
        <taxon>Cyanophyceae</taxon>
        <taxon>Synechococcales</taxon>
        <taxon>environmental samples</taxon>
    </lineage>
</organism>
<name>A0A6J4VQJ9_9CYAN</name>
<dbReference type="PANTHER" id="PTHR48104:SF30">
    <property type="entry name" value="METACASPASE-1"/>
    <property type="match status" value="1"/>
</dbReference>
<proteinExistence type="predicted"/>
<evidence type="ECO:0000313" key="3">
    <source>
        <dbReference type="EMBL" id="CAA9586263.1"/>
    </source>
</evidence>
<feature type="domain" description="DUF8082" evidence="2">
    <location>
        <begin position="564"/>
        <end position="618"/>
    </location>
</feature>
<dbReference type="AlphaFoldDB" id="A0A6J4VQJ9"/>
<dbReference type="GO" id="GO:0004197">
    <property type="term" value="F:cysteine-type endopeptidase activity"/>
    <property type="evidence" value="ECO:0007669"/>
    <property type="project" value="InterPro"/>
</dbReference>